<keyword evidence="13" id="KW-0170">Cobalt</keyword>
<evidence type="ECO:0000313" key="17">
    <source>
        <dbReference type="EMBL" id="ALO41541.1"/>
    </source>
</evidence>
<evidence type="ECO:0000256" key="15">
    <source>
        <dbReference type="NCBIfam" id="TIGR01246"/>
    </source>
</evidence>
<comment type="catalytic activity">
    <reaction evidence="14">
        <text>N-succinyl-(2S,6S)-2,6-diaminopimelate + H2O = (2S,6S)-2,6-diaminopimelate + succinate</text>
        <dbReference type="Rhea" id="RHEA:22608"/>
        <dbReference type="ChEBI" id="CHEBI:15377"/>
        <dbReference type="ChEBI" id="CHEBI:30031"/>
        <dbReference type="ChEBI" id="CHEBI:57609"/>
        <dbReference type="ChEBI" id="CHEBI:58087"/>
        <dbReference type="EC" id="3.5.1.18"/>
    </reaction>
</comment>
<evidence type="ECO:0000256" key="2">
    <source>
        <dbReference type="ARBA" id="ARBA00005130"/>
    </source>
</evidence>
<evidence type="ECO:0000256" key="13">
    <source>
        <dbReference type="ARBA" id="ARBA00023285"/>
    </source>
</evidence>
<evidence type="ECO:0000256" key="7">
    <source>
        <dbReference type="ARBA" id="ARBA00022605"/>
    </source>
</evidence>
<dbReference type="SUPFAM" id="SSF53187">
    <property type="entry name" value="Zn-dependent exopeptidases"/>
    <property type="match status" value="1"/>
</dbReference>
<reference evidence="18" key="1">
    <citation type="submission" date="2015-11" db="EMBL/GenBank/DDBJ databases">
        <authorList>
            <person name="Kim K.M."/>
        </authorList>
    </citation>
    <scope>NUCLEOTIDE SEQUENCE [LARGE SCALE GENOMIC DNA]</scope>
    <source>
        <strain evidence="18">KCTC 12086</strain>
    </source>
</reference>
<feature type="domain" description="Peptidase M20 dimerisation" evidence="16">
    <location>
        <begin position="207"/>
        <end position="309"/>
    </location>
</feature>
<evidence type="ECO:0000256" key="10">
    <source>
        <dbReference type="ARBA" id="ARBA00022833"/>
    </source>
</evidence>
<evidence type="ECO:0000259" key="16">
    <source>
        <dbReference type="Pfam" id="PF07687"/>
    </source>
</evidence>
<evidence type="ECO:0000313" key="18">
    <source>
        <dbReference type="Proteomes" id="UP000061457"/>
    </source>
</evidence>
<dbReference type="PANTHER" id="PTHR43808:SF31">
    <property type="entry name" value="N-ACETYL-L-CITRULLINE DEACETYLASE"/>
    <property type="match status" value="1"/>
</dbReference>
<keyword evidence="8" id="KW-0479">Metal-binding</keyword>
<dbReference type="STRING" id="161398.PP2015_1023"/>
<proteinExistence type="inferred from homology"/>
<dbReference type="AlphaFoldDB" id="A0A0S2K0E6"/>
<evidence type="ECO:0000256" key="8">
    <source>
        <dbReference type="ARBA" id="ARBA00022723"/>
    </source>
</evidence>
<dbReference type="KEGG" id="pphe:PP2015_1023"/>
<dbReference type="GO" id="GO:0046872">
    <property type="term" value="F:metal ion binding"/>
    <property type="evidence" value="ECO:0007669"/>
    <property type="project" value="UniProtKB-KW"/>
</dbReference>
<dbReference type="InterPro" id="IPR011650">
    <property type="entry name" value="Peptidase_M20_dimer"/>
</dbReference>
<sequence>MTHKCNTAAIKYCLVFYLNVNIMINAAIENKKELDVIDFVKTLVSAKSITPEDAGTLAWLSKHLKELDFNIDCFETNGVKNLIASRHFGSGPNLGFIGHVDVVPACSKGWSVCPFSGEILDGYIYGRGVADMKGGIAAMLSATKKLLNQATPELGSLYWLITSDEEGEAEYGSKEIAAYLAKNNIVLDACLVGEPTADDIAGDTIKNGRRGALSGRINIKGKAGHVAYPDSSINAAHISGEIINSLTNIVWSKDECGSKTGLQVTGIKINNSVDNIIPDNCEITFNIRYSHNYDSKAIMMLVEQTLTEQQAYITCDWERPCEPYYTGHRQKNCFLALVERAIYETCGQYPKLTTAGGTSDGRFFSNNHTQVIECGVANATIHQTNERVAITDLLQARQIYHTILKHYFSC</sequence>
<dbReference type="NCBIfam" id="TIGR01246">
    <property type="entry name" value="dapE_proteo"/>
    <property type="match status" value="1"/>
</dbReference>
<dbReference type="InterPro" id="IPR002933">
    <property type="entry name" value="Peptidase_M20"/>
</dbReference>
<keyword evidence="9" id="KW-0378">Hydrolase</keyword>
<comment type="cofactor">
    <cofactor evidence="1">
        <name>Zn(2+)</name>
        <dbReference type="ChEBI" id="CHEBI:29105"/>
    </cofactor>
</comment>
<keyword evidence="12" id="KW-0457">Lysine biosynthesis</keyword>
<dbReference type="InterPro" id="IPR005941">
    <property type="entry name" value="DapE_proteobac"/>
</dbReference>
<dbReference type="InterPro" id="IPR036264">
    <property type="entry name" value="Bact_exopeptidase_dim_dom"/>
</dbReference>
<dbReference type="SUPFAM" id="SSF55031">
    <property type="entry name" value="Bacterial exopeptidase dimerisation domain"/>
    <property type="match status" value="1"/>
</dbReference>
<evidence type="ECO:0000256" key="1">
    <source>
        <dbReference type="ARBA" id="ARBA00001947"/>
    </source>
</evidence>
<dbReference type="GO" id="GO:0009014">
    <property type="term" value="F:succinyl-diaminopimelate desuccinylase activity"/>
    <property type="evidence" value="ECO:0007669"/>
    <property type="project" value="UniProtKB-UniRule"/>
</dbReference>
<protein>
    <recommendedName>
        <fullName evidence="6 15">Succinyl-diaminopimelate desuccinylase</fullName>
        <ecNumber evidence="5 15">3.5.1.18</ecNumber>
    </recommendedName>
</protein>
<keyword evidence="18" id="KW-1185">Reference proteome</keyword>
<dbReference type="UniPathway" id="UPA00034">
    <property type="reaction ID" value="UER00021"/>
</dbReference>
<dbReference type="GO" id="GO:0008777">
    <property type="term" value="F:acetylornithine deacetylase activity"/>
    <property type="evidence" value="ECO:0007669"/>
    <property type="project" value="TreeGrafter"/>
</dbReference>
<dbReference type="InterPro" id="IPR001261">
    <property type="entry name" value="ArgE/DapE_CS"/>
</dbReference>
<name>A0A0S2K0E6_9GAMM</name>
<evidence type="ECO:0000256" key="14">
    <source>
        <dbReference type="ARBA" id="ARBA00051301"/>
    </source>
</evidence>
<evidence type="ECO:0000256" key="4">
    <source>
        <dbReference type="ARBA" id="ARBA00011738"/>
    </source>
</evidence>
<evidence type="ECO:0000256" key="5">
    <source>
        <dbReference type="ARBA" id="ARBA00011921"/>
    </source>
</evidence>
<dbReference type="NCBIfam" id="NF009557">
    <property type="entry name" value="PRK13009.1"/>
    <property type="match status" value="1"/>
</dbReference>
<evidence type="ECO:0000256" key="11">
    <source>
        <dbReference type="ARBA" id="ARBA00022915"/>
    </source>
</evidence>
<organism evidence="17 18">
    <name type="scientific">Pseudoalteromonas phenolica</name>
    <dbReference type="NCBI Taxonomy" id="161398"/>
    <lineage>
        <taxon>Bacteria</taxon>
        <taxon>Pseudomonadati</taxon>
        <taxon>Pseudomonadota</taxon>
        <taxon>Gammaproteobacteria</taxon>
        <taxon>Alteromonadales</taxon>
        <taxon>Pseudoalteromonadaceae</taxon>
        <taxon>Pseudoalteromonas</taxon>
    </lineage>
</organism>
<dbReference type="Pfam" id="PF07687">
    <property type="entry name" value="M20_dimer"/>
    <property type="match status" value="1"/>
</dbReference>
<keyword evidence="7" id="KW-0028">Amino-acid biosynthesis</keyword>
<keyword evidence="10" id="KW-0862">Zinc</keyword>
<dbReference type="PATRIC" id="fig|161398.10.peg.1043"/>
<evidence type="ECO:0000256" key="12">
    <source>
        <dbReference type="ARBA" id="ARBA00023154"/>
    </source>
</evidence>
<accession>A0A0S2K0E6</accession>
<dbReference type="Gene3D" id="3.40.630.10">
    <property type="entry name" value="Zn peptidases"/>
    <property type="match status" value="2"/>
</dbReference>
<dbReference type="GO" id="GO:0019877">
    <property type="term" value="P:diaminopimelate biosynthetic process"/>
    <property type="evidence" value="ECO:0007669"/>
    <property type="project" value="UniProtKB-KW"/>
</dbReference>
<evidence type="ECO:0000256" key="9">
    <source>
        <dbReference type="ARBA" id="ARBA00022801"/>
    </source>
</evidence>
<dbReference type="EC" id="3.5.1.18" evidence="5 15"/>
<dbReference type="GO" id="GO:0009089">
    <property type="term" value="P:lysine biosynthetic process via diaminopimelate"/>
    <property type="evidence" value="ECO:0007669"/>
    <property type="project" value="UniProtKB-UniRule"/>
</dbReference>
<comment type="pathway">
    <text evidence="2">Amino-acid biosynthesis; L-lysine biosynthesis via DAP pathway; LL-2,6-diaminopimelate from (S)-tetrahydrodipicolinate (succinylase route): step 3/3.</text>
</comment>
<dbReference type="GO" id="GO:0006526">
    <property type="term" value="P:L-arginine biosynthetic process"/>
    <property type="evidence" value="ECO:0007669"/>
    <property type="project" value="TreeGrafter"/>
</dbReference>
<dbReference type="PANTHER" id="PTHR43808">
    <property type="entry name" value="ACETYLORNITHINE DEACETYLASE"/>
    <property type="match status" value="1"/>
</dbReference>
<comment type="subunit">
    <text evidence="4">Homodimer.</text>
</comment>
<dbReference type="Pfam" id="PF01546">
    <property type="entry name" value="Peptidase_M20"/>
    <property type="match status" value="1"/>
</dbReference>
<comment type="similarity">
    <text evidence="3">Belongs to the peptidase M20A family. DapE subfamily.</text>
</comment>
<evidence type="ECO:0000256" key="6">
    <source>
        <dbReference type="ARBA" id="ARBA00022391"/>
    </source>
</evidence>
<dbReference type="PROSITE" id="PS00758">
    <property type="entry name" value="ARGE_DAPE_CPG2_1"/>
    <property type="match status" value="1"/>
</dbReference>
<dbReference type="InterPro" id="IPR050072">
    <property type="entry name" value="Peptidase_M20A"/>
</dbReference>
<evidence type="ECO:0000256" key="3">
    <source>
        <dbReference type="ARBA" id="ARBA00006746"/>
    </source>
</evidence>
<dbReference type="Proteomes" id="UP000061457">
    <property type="component" value="Chromosome I"/>
</dbReference>
<dbReference type="EMBL" id="CP013187">
    <property type="protein sequence ID" value="ALO41541.1"/>
    <property type="molecule type" value="Genomic_DNA"/>
</dbReference>
<keyword evidence="11" id="KW-0220">Diaminopimelate biosynthesis</keyword>
<gene>
    <name evidence="17" type="ORF">PP2015_1023</name>
</gene>